<accession>A0ABX5DAP6</accession>
<proteinExistence type="predicted"/>
<name>A0ABX5DAP6_9VIBR</name>
<dbReference type="InterPro" id="IPR025864">
    <property type="entry name" value="TraW_N_dom"/>
</dbReference>
<dbReference type="RefSeq" id="WP_096444249.1">
    <property type="nucleotide sequence ID" value="NZ_NWTN01000022.1"/>
</dbReference>
<reference evidence="2 3" key="1">
    <citation type="submission" date="2017-09" db="EMBL/GenBank/DDBJ databases">
        <authorList>
            <person name="Girard L."/>
            <person name="Lami R."/>
            <person name="Suzuki M."/>
            <person name="Baudart J."/>
        </authorList>
    </citation>
    <scope>NUCLEOTIDE SEQUENCE [LARGE SCALE GENOMIC DNA]</scope>
    <source>
        <strain evidence="2 3">17LN0615E</strain>
    </source>
</reference>
<dbReference type="NCBIfam" id="TIGR02743">
    <property type="entry name" value="TraW"/>
    <property type="match status" value="1"/>
</dbReference>
<evidence type="ECO:0000313" key="3">
    <source>
        <dbReference type="Proteomes" id="UP000238163"/>
    </source>
</evidence>
<dbReference type="EMBL" id="NWTN01000022">
    <property type="protein sequence ID" value="PRQ65391.1"/>
    <property type="molecule type" value="Genomic_DNA"/>
</dbReference>
<feature type="domain" description="Type-F conjugative transfer system protein TraW N-terminal" evidence="1">
    <location>
        <begin position="2"/>
        <end position="31"/>
    </location>
</feature>
<gene>
    <name evidence="2" type="primary">traW</name>
    <name evidence="2" type="ORF">COR51_22465</name>
</gene>
<dbReference type="Pfam" id="PF12477">
    <property type="entry name" value="TraW_N"/>
    <property type="match status" value="1"/>
</dbReference>
<evidence type="ECO:0000259" key="1">
    <source>
        <dbReference type="Pfam" id="PF12477"/>
    </source>
</evidence>
<dbReference type="Proteomes" id="UP000238163">
    <property type="component" value="Unassembled WGS sequence"/>
</dbReference>
<reference evidence="2 3" key="2">
    <citation type="submission" date="2018-03" db="EMBL/GenBank/DDBJ databases">
        <title>Genetic Diversity and Phenotypic Plasticity of AHL Mediated Quorum Sensing in Environmental Strains of Vibrio mediterranei.</title>
        <authorList>
            <person name="Lantoine F."/>
            <person name="Vouve F."/>
        </authorList>
    </citation>
    <scope>NUCLEOTIDE SEQUENCE [LARGE SCALE GENOMIC DNA]</scope>
    <source>
        <strain evidence="2 3">17LN0615E</strain>
    </source>
</reference>
<evidence type="ECO:0000313" key="2">
    <source>
        <dbReference type="EMBL" id="PRQ65391.1"/>
    </source>
</evidence>
<protein>
    <submittedName>
        <fullName evidence="2">Type-F conjugative transfer system protein TraW</fullName>
    </submittedName>
</protein>
<organism evidence="2 3">
    <name type="scientific">Vibrio mediterranei</name>
    <dbReference type="NCBI Taxonomy" id="689"/>
    <lineage>
        <taxon>Bacteria</taxon>
        <taxon>Pseudomonadati</taxon>
        <taxon>Pseudomonadota</taxon>
        <taxon>Gammaproteobacteria</taxon>
        <taxon>Vibrionales</taxon>
        <taxon>Vibrionaceae</taxon>
        <taxon>Vibrio</taxon>
    </lineage>
</organism>
<comment type="caution">
    <text evidence="2">The sequence shown here is derived from an EMBL/GenBank/DDBJ whole genome shotgun (WGS) entry which is preliminary data.</text>
</comment>
<dbReference type="InterPro" id="IPR014114">
    <property type="entry name" value="TraW"/>
</dbReference>
<sequence>MILRLLTVMLWLPLCVHAKDLGRLGATFPIGEDDMLAWIDARLKRFEANGKLAEMQQEFTEQVKRSVDTPTPVSLDTTTTPSVFYVDASLTLAKDITNPNTGEVIASAGTHINPFDSKTWPNGERLPQFEYSHVLAFFDARDKQQLAWAKKLESDKPIKWVLTGGSPNQVASLLGTRVYFDQQGHVTQKLHIQSVPSLVQQKETVWQVTEFDVSDLTPWENHQ</sequence>
<keyword evidence="3" id="KW-1185">Reference proteome</keyword>